<sequence length="73" mass="8421">MRLPRALNLNENPAQFGIFFSANRLRHPTGNNLPTLLAYLSQILVRLLCCNDSYLARPRLRPTRHDPVLVKRP</sequence>
<organism evidence="1">
    <name type="scientific">Candidatus Kentrum sp. FM</name>
    <dbReference type="NCBI Taxonomy" id="2126340"/>
    <lineage>
        <taxon>Bacteria</taxon>
        <taxon>Pseudomonadati</taxon>
        <taxon>Pseudomonadota</taxon>
        <taxon>Gammaproteobacteria</taxon>
        <taxon>Candidatus Kentrum</taxon>
    </lineage>
</organism>
<reference evidence="1" key="1">
    <citation type="submission" date="2019-02" db="EMBL/GenBank/DDBJ databases">
        <authorList>
            <person name="Gruber-Vodicka R. H."/>
            <person name="Seah K. B. B."/>
        </authorList>
    </citation>
    <scope>NUCLEOTIDE SEQUENCE</scope>
    <source>
        <strain evidence="1">BECK_BZ163</strain>
    </source>
</reference>
<dbReference type="EMBL" id="CAADEZ010000844">
    <property type="protein sequence ID" value="VFJ75549.1"/>
    <property type="molecule type" value="Genomic_DNA"/>
</dbReference>
<evidence type="ECO:0000313" key="1">
    <source>
        <dbReference type="EMBL" id="VFJ75549.1"/>
    </source>
</evidence>
<gene>
    <name evidence="1" type="ORF">BECKFM1743A_GA0114220_108441</name>
</gene>
<protein>
    <submittedName>
        <fullName evidence="1">Uncharacterized protein</fullName>
    </submittedName>
</protein>
<accession>A0A450TZP2</accession>
<dbReference type="AlphaFoldDB" id="A0A450TZP2"/>
<proteinExistence type="predicted"/>
<name>A0A450TZP2_9GAMM</name>